<dbReference type="PROSITE" id="PS01227">
    <property type="entry name" value="UPF0012"/>
    <property type="match status" value="1"/>
</dbReference>
<protein>
    <submittedName>
        <fullName evidence="3">Carbon-nitrogen family hydrolase</fullName>
    </submittedName>
</protein>
<dbReference type="AlphaFoldDB" id="A0A437KG87"/>
<evidence type="ECO:0000313" key="4">
    <source>
        <dbReference type="Proteomes" id="UP000288024"/>
    </source>
</evidence>
<sequence>MSWNVSIIQMDIVFGDPEQNFLAAENWIKAACEGKETDIVILPELWTTGYDLTRLSEIGDSHAQKAISFFQKLAKTYQVHIIGGSVANKKDDGIYNTLLVINKEGQLVHTYDKLHLFQLMDEHLYLKSGSTTGLFTLDDEILAGMICYDIRFPEWVRTHTSKGAKVLFVSAEWPLARLVHWKALLIARAIENQCYIVACNRSGSDPKNEFAGHSLIIDPWGEVIGEAGEKQEILTRTIDLAKVTEVREMIPIFTDRKPEFY</sequence>
<dbReference type="Pfam" id="PF00795">
    <property type="entry name" value="CN_hydrolase"/>
    <property type="match status" value="1"/>
</dbReference>
<dbReference type="InterPro" id="IPR003010">
    <property type="entry name" value="C-N_Hydrolase"/>
</dbReference>
<proteinExistence type="inferred from homology"/>
<dbReference type="PROSITE" id="PS50263">
    <property type="entry name" value="CN_HYDROLASE"/>
    <property type="match status" value="1"/>
</dbReference>
<dbReference type="InterPro" id="IPR001110">
    <property type="entry name" value="UPF0012_CS"/>
</dbReference>
<comment type="caution">
    <text evidence="3">The sequence shown here is derived from an EMBL/GenBank/DDBJ whole genome shotgun (WGS) entry which is preliminary data.</text>
</comment>
<reference evidence="3 4" key="1">
    <citation type="submission" date="2019-01" db="EMBL/GenBank/DDBJ databases">
        <title>Bacillus sp. M5HDSG1-1, whole genome shotgun sequence.</title>
        <authorList>
            <person name="Tuo L."/>
        </authorList>
    </citation>
    <scope>NUCLEOTIDE SEQUENCE [LARGE SCALE GENOMIC DNA]</scope>
    <source>
        <strain evidence="3 4">M5HDSG1-1</strain>
    </source>
</reference>
<feature type="domain" description="CN hydrolase" evidence="2">
    <location>
        <begin position="3"/>
        <end position="240"/>
    </location>
</feature>
<dbReference type="RefSeq" id="WP_127735056.1">
    <property type="nucleotide sequence ID" value="NZ_CAJCKN010000020.1"/>
</dbReference>
<organism evidence="3 4">
    <name type="scientific">Niallia taxi</name>
    <dbReference type="NCBI Taxonomy" id="2499688"/>
    <lineage>
        <taxon>Bacteria</taxon>
        <taxon>Bacillati</taxon>
        <taxon>Bacillota</taxon>
        <taxon>Bacilli</taxon>
        <taxon>Bacillales</taxon>
        <taxon>Bacillaceae</taxon>
        <taxon>Niallia</taxon>
    </lineage>
</organism>
<evidence type="ECO:0000256" key="1">
    <source>
        <dbReference type="ARBA" id="ARBA00010613"/>
    </source>
</evidence>
<dbReference type="EMBL" id="RZTZ01000001">
    <property type="protein sequence ID" value="RVT67273.1"/>
    <property type="molecule type" value="Genomic_DNA"/>
</dbReference>
<dbReference type="CDD" id="cd07583">
    <property type="entry name" value="nitrilase_5"/>
    <property type="match status" value="1"/>
</dbReference>
<dbReference type="Gene3D" id="3.60.110.10">
    <property type="entry name" value="Carbon-nitrogen hydrolase"/>
    <property type="match status" value="1"/>
</dbReference>
<dbReference type="Proteomes" id="UP000288024">
    <property type="component" value="Unassembled WGS sequence"/>
</dbReference>
<dbReference type="PANTHER" id="PTHR23088">
    <property type="entry name" value="NITRILASE-RELATED"/>
    <property type="match status" value="1"/>
</dbReference>
<accession>A0A437KG87</accession>
<evidence type="ECO:0000313" key="3">
    <source>
        <dbReference type="EMBL" id="RVT67273.1"/>
    </source>
</evidence>
<keyword evidence="3" id="KW-0378">Hydrolase</keyword>
<dbReference type="PANTHER" id="PTHR23088:SF27">
    <property type="entry name" value="DEAMINATED GLUTATHIONE AMIDASE"/>
    <property type="match status" value="1"/>
</dbReference>
<name>A0A437KG87_9BACI</name>
<gene>
    <name evidence="3" type="ORF">EM808_01980</name>
</gene>
<dbReference type="InterPro" id="IPR036526">
    <property type="entry name" value="C-N_Hydrolase_sf"/>
</dbReference>
<comment type="similarity">
    <text evidence="1">Belongs to the carbon-nitrogen hydrolase superfamily. NIT1/NIT2 family.</text>
</comment>
<dbReference type="GO" id="GO:0016787">
    <property type="term" value="F:hydrolase activity"/>
    <property type="evidence" value="ECO:0007669"/>
    <property type="project" value="UniProtKB-KW"/>
</dbReference>
<keyword evidence="4" id="KW-1185">Reference proteome</keyword>
<dbReference type="SUPFAM" id="SSF56317">
    <property type="entry name" value="Carbon-nitrogen hydrolase"/>
    <property type="match status" value="1"/>
</dbReference>
<evidence type="ECO:0000259" key="2">
    <source>
        <dbReference type="PROSITE" id="PS50263"/>
    </source>
</evidence>